<name>A0ABP1DNR8_9APHY</name>
<evidence type="ECO:0000256" key="1">
    <source>
        <dbReference type="SAM" id="MobiDB-lite"/>
    </source>
</evidence>
<evidence type="ECO:0000313" key="3">
    <source>
        <dbReference type="EMBL" id="CAL1709466.1"/>
    </source>
</evidence>
<dbReference type="EMBL" id="OZ037948">
    <property type="protein sequence ID" value="CAL1709466.1"/>
    <property type="molecule type" value="Genomic_DNA"/>
</dbReference>
<accession>A0ABP1DNR8</accession>
<evidence type="ECO:0000313" key="4">
    <source>
        <dbReference type="Proteomes" id="UP001497453"/>
    </source>
</evidence>
<dbReference type="PANTHER" id="PTHR43040:SF1">
    <property type="entry name" value="RIBONUCLEASE D"/>
    <property type="match status" value="1"/>
</dbReference>
<dbReference type="Gene3D" id="3.30.420.10">
    <property type="entry name" value="Ribonuclease H-like superfamily/Ribonuclease H"/>
    <property type="match status" value="1"/>
</dbReference>
<proteinExistence type="predicted"/>
<feature type="region of interest" description="Disordered" evidence="1">
    <location>
        <begin position="323"/>
        <end position="355"/>
    </location>
</feature>
<dbReference type="Proteomes" id="UP001497453">
    <property type="component" value="Chromosome 5"/>
</dbReference>
<gene>
    <name evidence="3" type="ORF">GFSPODELE1_LOCUS7364</name>
</gene>
<dbReference type="InterPro" id="IPR036397">
    <property type="entry name" value="RNaseH_sf"/>
</dbReference>
<feature type="compositionally biased region" description="Low complexity" evidence="1">
    <location>
        <begin position="341"/>
        <end position="354"/>
    </location>
</feature>
<feature type="compositionally biased region" description="Basic residues" evidence="1">
    <location>
        <begin position="331"/>
        <end position="340"/>
    </location>
</feature>
<keyword evidence="4" id="KW-1185">Reference proteome</keyword>
<sequence length="387" mass="43375">MTTKSGSSSGKKSLEVMNENKANENAEKEMFNASHTFITTYNQLNHAALVLSKSPYLVVDCEGQNLAQIDGRLSFLAIGTAQAREVFVIDVLCINNREEHSVAALLALLTDESIPKMMWDGRGDYLEILLYYGVSMQGVWDLQVAEVASRSLRRETDDQRLGRIVYRAQYGWKAVRRDRHLFEGIHMVEGLNGVVAQYNVGDNLAKDAEVVAMHKAGGSERWMRRPLPDRLVQYAANDIYLIAMVYTFFIKNCWILPELQAQSARYIFQETTREQKDLRQRNGAGRYLPLGVLSDPALSGPLYECLLCTRSLDLSCYETTLTHKPPPPTARKNKKSRKKPSSTSASQTSPAGSGKSVALLRRKPCCRLCVVCAMKSGMILDHSWVDV</sequence>
<feature type="domain" description="3'-5' exonuclease" evidence="2">
    <location>
        <begin position="37"/>
        <end position="249"/>
    </location>
</feature>
<dbReference type="PANTHER" id="PTHR43040">
    <property type="entry name" value="RIBONUCLEASE D"/>
    <property type="match status" value="1"/>
</dbReference>
<protein>
    <recommendedName>
        <fullName evidence="2">3'-5' exonuclease domain-containing protein</fullName>
    </recommendedName>
</protein>
<dbReference type="SUPFAM" id="SSF53098">
    <property type="entry name" value="Ribonuclease H-like"/>
    <property type="match status" value="1"/>
</dbReference>
<dbReference type="Pfam" id="PF01612">
    <property type="entry name" value="DNA_pol_A_exo1"/>
    <property type="match status" value="1"/>
</dbReference>
<organism evidence="3 4">
    <name type="scientific">Somion occarium</name>
    <dbReference type="NCBI Taxonomy" id="3059160"/>
    <lineage>
        <taxon>Eukaryota</taxon>
        <taxon>Fungi</taxon>
        <taxon>Dikarya</taxon>
        <taxon>Basidiomycota</taxon>
        <taxon>Agaricomycotina</taxon>
        <taxon>Agaricomycetes</taxon>
        <taxon>Polyporales</taxon>
        <taxon>Cerrenaceae</taxon>
        <taxon>Somion</taxon>
    </lineage>
</organism>
<dbReference type="InterPro" id="IPR012337">
    <property type="entry name" value="RNaseH-like_sf"/>
</dbReference>
<evidence type="ECO:0000259" key="2">
    <source>
        <dbReference type="Pfam" id="PF01612"/>
    </source>
</evidence>
<reference evidence="4" key="1">
    <citation type="submission" date="2024-04" db="EMBL/GenBank/DDBJ databases">
        <authorList>
            <person name="Shaw F."/>
            <person name="Minotto A."/>
        </authorList>
    </citation>
    <scope>NUCLEOTIDE SEQUENCE [LARGE SCALE GENOMIC DNA]</scope>
</reference>
<dbReference type="InterPro" id="IPR002562">
    <property type="entry name" value="3'-5'_exonuclease_dom"/>
</dbReference>